<dbReference type="Proteomes" id="UP000632222">
    <property type="component" value="Unassembled WGS sequence"/>
</dbReference>
<dbReference type="RefSeq" id="WP_189003239.1">
    <property type="nucleotide sequence ID" value="NZ_BMOD01000009.1"/>
</dbReference>
<dbReference type="Gene3D" id="1.10.10.10">
    <property type="entry name" value="Winged helix-like DNA-binding domain superfamily/Winged helix DNA-binding domain"/>
    <property type="match status" value="1"/>
</dbReference>
<dbReference type="SUPFAM" id="SSF46785">
    <property type="entry name" value="Winged helix' DNA-binding domain"/>
    <property type="match status" value="1"/>
</dbReference>
<keyword evidence="2" id="KW-0238">DNA-binding</keyword>
<evidence type="ECO:0000313" key="6">
    <source>
        <dbReference type="Proteomes" id="UP000632222"/>
    </source>
</evidence>
<organism evidence="5 6">
    <name type="scientific">Deinococcus roseus</name>
    <dbReference type="NCBI Taxonomy" id="392414"/>
    <lineage>
        <taxon>Bacteria</taxon>
        <taxon>Thermotogati</taxon>
        <taxon>Deinococcota</taxon>
        <taxon>Deinococci</taxon>
        <taxon>Deinococcales</taxon>
        <taxon>Deinococcaceae</taxon>
        <taxon>Deinococcus</taxon>
    </lineage>
</organism>
<dbReference type="InterPro" id="IPR051011">
    <property type="entry name" value="Metal_resp_trans_reg"/>
</dbReference>
<dbReference type="InterPro" id="IPR036390">
    <property type="entry name" value="WH_DNA-bd_sf"/>
</dbReference>
<dbReference type="Pfam" id="PF12840">
    <property type="entry name" value="HTH_20"/>
    <property type="match status" value="1"/>
</dbReference>
<dbReference type="InterPro" id="IPR011991">
    <property type="entry name" value="ArsR-like_HTH"/>
</dbReference>
<accession>A0ABQ2D4S3</accession>
<gene>
    <name evidence="5" type="ORF">GCM10008938_27210</name>
</gene>
<dbReference type="SMART" id="SM00418">
    <property type="entry name" value="HTH_ARSR"/>
    <property type="match status" value="1"/>
</dbReference>
<protein>
    <submittedName>
        <fullName evidence="5">Transcriptional regulator</fullName>
    </submittedName>
</protein>
<evidence type="ECO:0000256" key="3">
    <source>
        <dbReference type="ARBA" id="ARBA00023163"/>
    </source>
</evidence>
<keyword evidence="6" id="KW-1185">Reference proteome</keyword>
<reference evidence="6" key="1">
    <citation type="journal article" date="2019" name="Int. J. Syst. Evol. Microbiol.">
        <title>The Global Catalogue of Microorganisms (GCM) 10K type strain sequencing project: providing services to taxonomists for standard genome sequencing and annotation.</title>
        <authorList>
            <consortium name="The Broad Institute Genomics Platform"/>
            <consortium name="The Broad Institute Genome Sequencing Center for Infectious Disease"/>
            <person name="Wu L."/>
            <person name="Ma J."/>
        </authorList>
    </citation>
    <scope>NUCLEOTIDE SEQUENCE [LARGE SCALE GENOMIC DNA]</scope>
    <source>
        <strain evidence="6">JCM 14370</strain>
    </source>
</reference>
<evidence type="ECO:0000259" key="4">
    <source>
        <dbReference type="SMART" id="SM00418"/>
    </source>
</evidence>
<dbReference type="CDD" id="cd00090">
    <property type="entry name" value="HTH_ARSR"/>
    <property type="match status" value="1"/>
</dbReference>
<feature type="domain" description="HTH arsR-type" evidence="4">
    <location>
        <begin position="18"/>
        <end position="94"/>
    </location>
</feature>
<name>A0ABQ2D4S3_9DEIO</name>
<dbReference type="PANTHER" id="PTHR43132:SF2">
    <property type="entry name" value="ARSENICAL RESISTANCE OPERON REPRESSOR ARSR-RELATED"/>
    <property type="match status" value="1"/>
</dbReference>
<evidence type="ECO:0000256" key="2">
    <source>
        <dbReference type="ARBA" id="ARBA00023125"/>
    </source>
</evidence>
<dbReference type="PANTHER" id="PTHR43132">
    <property type="entry name" value="ARSENICAL RESISTANCE OPERON REPRESSOR ARSR-RELATED"/>
    <property type="match status" value="1"/>
</dbReference>
<evidence type="ECO:0000313" key="5">
    <source>
        <dbReference type="EMBL" id="GGJ39752.1"/>
    </source>
</evidence>
<dbReference type="EMBL" id="BMOD01000009">
    <property type="protein sequence ID" value="GGJ39752.1"/>
    <property type="molecule type" value="Genomic_DNA"/>
</dbReference>
<keyword evidence="3" id="KW-0804">Transcription</keyword>
<proteinExistence type="predicted"/>
<keyword evidence="1" id="KW-0805">Transcription regulation</keyword>
<dbReference type="InterPro" id="IPR001845">
    <property type="entry name" value="HTH_ArsR_DNA-bd_dom"/>
</dbReference>
<dbReference type="InterPro" id="IPR036388">
    <property type="entry name" value="WH-like_DNA-bd_sf"/>
</dbReference>
<sequence>MIIARNKTLVVEGEEALKVLSALNSDTRLLILSLLSHRTMNVSALTEALDQPHSTVNFNLKQLEEAGLLSIQYMPGTRGRQKMISKNYDEILVKLPGVNIEADHDVVEVSMPIGNYKRFEAKPTCGMASESKYIGLIDDPRSFYEPEHVYAQLIWFRTGFVEYDFPNNLPYGSVATEIEISMEICSEAPEYDLDWPSDITLWVNGIEIGSWTSPADFGGVKAKLTPSWWSLDQTTHGLLKRWRITAEGAYIDGEKISGISMQDLKIEDTNHVEVRIGVKPDARHPGGLNLFGKRFGNYEQDVIMRTRYAFREGERPYKIK</sequence>
<evidence type="ECO:0000256" key="1">
    <source>
        <dbReference type="ARBA" id="ARBA00023015"/>
    </source>
</evidence>
<comment type="caution">
    <text evidence="5">The sequence shown here is derived from an EMBL/GenBank/DDBJ whole genome shotgun (WGS) entry which is preliminary data.</text>
</comment>